<comment type="subcellular location">
    <subcellularLocation>
        <location evidence="1">Membrane</location>
        <topology evidence="1">Single-pass membrane protein</topology>
    </subcellularLocation>
</comment>
<dbReference type="GO" id="GO:0016020">
    <property type="term" value="C:membrane"/>
    <property type="evidence" value="ECO:0007669"/>
    <property type="project" value="UniProtKB-SubCell"/>
</dbReference>
<protein>
    <submittedName>
        <fullName evidence="7">Uncharacterized protein</fullName>
    </submittedName>
</protein>
<gene>
    <name evidence="7" type="ORF">BU26DRAFT_71222</name>
</gene>
<organism evidence="7 8">
    <name type="scientific">Trematosphaeria pertusa</name>
    <dbReference type="NCBI Taxonomy" id="390896"/>
    <lineage>
        <taxon>Eukaryota</taxon>
        <taxon>Fungi</taxon>
        <taxon>Dikarya</taxon>
        <taxon>Ascomycota</taxon>
        <taxon>Pezizomycotina</taxon>
        <taxon>Dothideomycetes</taxon>
        <taxon>Pleosporomycetidae</taxon>
        <taxon>Pleosporales</taxon>
        <taxon>Massarineae</taxon>
        <taxon>Trematosphaeriaceae</taxon>
        <taxon>Trematosphaeria</taxon>
    </lineage>
</organism>
<evidence type="ECO:0000256" key="5">
    <source>
        <dbReference type="SAM" id="MobiDB-lite"/>
    </source>
</evidence>
<dbReference type="AlphaFoldDB" id="A0A6A6I5F4"/>
<dbReference type="PANTHER" id="PTHR15549:SF30">
    <property type="entry name" value="MID2 DOMAIN-CONTAINING PROTEIN"/>
    <property type="match status" value="1"/>
</dbReference>
<reference evidence="7" key="1">
    <citation type="journal article" date="2020" name="Stud. Mycol.">
        <title>101 Dothideomycetes genomes: a test case for predicting lifestyles and emergence of pathogens.</title>
        <authorList>
            <person name="Haridas S."/>
            <person name="Albert R."/>
            <person name="Binder M."/>
            <person name="Bloem J."/>
            <person name="Labutti K."/>
            <person name="Salamov A."/>
            <person name="Andreopoulos B."/>
            <person name="Baker S."/>
            <person name="Barry K."/>
            <person name="Bills G."/>
            <person name="Bluhm B."/>
            <person name="Cannon C."/>
            <person name="Castanera R."/>
            <person name="Culley D."/>
            <person name="Daum C."/>
            <person name="Ezra D."/>
            <person name="Gonzalez J."/>
            <person name="Henrissat B."/>
            <person name="Kuo A."/>
            <person name="Liang C."/>
            <person name="Lipzen A."/>
            <person name="Lutzoni F."/>
            <person name="Magnuson J."/>
            <person name="Mondo S."/>
            <person name="Nolan M."/>
            <person name="Ohm R."/>
            <person name="Pangilinan J."/>
            <person name="Park H.-J."/>
            <person name="Ramirez L."/>
            <person name="Alfaro M."/>
            <person name="Sun H."/>
            <person name="Tritt A."/>
            <person name="Yoshinaga Y."/>
            <person name="Zwiers L.-H."/>
            <person name="Turgeon B."/>
            <person name="Goodwin S."/>
            <person name="Spatafora J."/>
            <person name="Crous P."/>
            <person name="Grigoriev I."/>
        </authorList>
    </citation>
    <scope>NUCLEOTIDE SEQUENCE</scope>
    <source>
        <strain evidence="7">CBS 122368</strain>
    </source>
</reference>
<dbReference type="GeneID" id="54589584"/>
<dbReference type="RefSeq" id="XP_033680560.1">
    <property type="nucleotide sequence ID" value="XM_033836254.1"/>
</dbReference>
<feature type="compositionally biased region" description="Basic and acidic residues" evidence="5">
    <location>
        <begin position="251"/>
        <end position="265"/>
    </location>
</feature>
<dbReference type="GO" id="GO:0071944">
    <property type="term" value="C:cell periphery"/>
    <property type="evidence" value="ECO:0007669"/>
    <property type="project" value="UniProtKB-ARBA"/>
</dbReference>
<accession>A0A6A6I5F4</accession>
<evidence type="ECO:0000256" key="6">
    <source>
        <dbReference type="SAM" id="Phobius"/>
    </source>
</evidence>
<evidence type="ECO:0000256" key="3">
    <source>
        <dbReference type="ARBA" id="ARBA00022989"/>
    </source>
</evidence>
<name>A0A6A6I5F4_9PLEO</name>
<keyword evidence="2 6" id="KW-0812">Transmembrane</keyword>
<evidence type="ECO:0000256" key="4">
    <source>
        <dbReference type="ARBA" id="ARBA00023136"/>
    </source>
</evidence>
<keyword evidence="3 6" id="KW-1133">Transmembrane helix</keyword>
<evidence type="ECO:0000256" key="2">
    <source>
        <dbReference type="ARBA" id="ARBA00022692"/>
    </source>
</evidence>
<proteinExistence type="predicted"/>
<evidence type="ECO:0000313" key="8">
    <source>
        <dbReference type="Proteomes" id="UP000800094"/>
    </source>
</evidence>
<evidence type="ECO:0000313" key="7">
    <source>
        <dbReference type="EMBL" id="KAF2245556.1"/>
    </source>
</evidence>
<dbReference type="Proteomes" id="UP000800094">
    <property type="component" value="Unassembled WGS sequence"/>
</dbReference>
<dbReference type="EMBL" id="ML987200">
    <property type="protein sequence ID" value="KAF2245556.1"/>
    <property type="molecule type" value="Genomic_DNA"/>
</dbReference>
<feature type="transmembrane region" description="Helical" evidence="6">
    <location>
        <begin position="222"/>
        <end position="244"/>
    </location>
</feature>
<keyword evidence="8" id="KW-1185">Reference proteome</keyword>
<sequence>MDLSLTSTEAFKATTAYPTYEFPEFTSAKNLGPLTTSFAFPTGCYTNLIDMNRDGLGPSGAWKTLGCAMSTCCPFDSFYTEEWAWMTSYYSPGVCPSDYQSCAPPTQSGLRLTPREGERIVFCCPNNCICPNDEDMPSIAPGACGSRLTLSEELTVYTVMNNFRDQRPEVTIPYTFEPGFTQELQIAWPIQIRIPDTGTTAATTSSASTGGKEGVELSTGAIIGLAFGGFFSIFIVCLAAYLLLRRRRNRRGEDASQPEMREGRPETPYSPAPPYSPQSMYLQRKPLPQQYANVVSDPPCLGDCGRLTGWNRRVRRMRCLGHRMRWLSYRRGSRRRKSGIGHVNWARRRGLSGWLERKET</sequence>
<dbReference type="OrthoDB" id="3792810at2759"/>
<feature type="region of interest" description="Disordered" evidence="5">
    <location>
        <begin position="251"/>
        <end position="276"/>
    </location>
</feature>
<dbReference type="InterPro" id="IPR051694">
    <property type="entry name" value="Immunoregulatory_rcpt-like"/>
</dbReference>
<evidence type="ECO:0000256" key="1">
    <source>
        <dbReference type="ARBA" id="ARBA00004167"/>
    </source>
</evidence>
<dbReference type="PANTHER" id="PTHR15549">
    <property type="entry name" value="PAIRED IMMUNOGLOBULIN-LIKE TYPE 2 RECEPTOR"/>
    <property type="match status" value="1"/>
</dbReference>
<keyword evidence="4 6" id="KW-0472">Membrane</keyword>